<comment type="caution">
    <text evidence="3">The sequence shown here is derived from an EMBL/GenBank/DDBJ whole genome shotgun (WGS) entry which is preliminary data.</text>
</comment>
<feature type="compositionally biased region" description="Pro residues" evidence="2">
    <location>
        <begin position="52"/>
        <end position="77"/>
    </location>
</feature>
<evidence type="ECO:0000313" key="4">
    <source>
        <dbReference type="EMBL" id="KKL19350.1"/>
    </source>
</evidence>
<name>A0A0F8ZGM3_9ZZZZ</name>
<evidence type="ECO:0000313" key="3">
    <source>
        <dbReference type="EMBL" id="KKK85160.1"/>
    </source>
</evidence>
<feature type="region of interest" description="Disordered" evidence="2">
    <location>
        <begin position="46"/>
        <end position="79"/>
    </location>
</feature>
<reference evidence="3" key="1">
    <citation type="journal article" date="2015" name="Nature">
        <title>Complex archaea that bridge the gap between prokaryotes and eukaryotes.</title>
        <authorList>
            <person name="Spang A."/>
            <person name="Saw J.H."/>
            <person name="Jorgensen S.L."/>
            <person name="Zaremba-Niedzwiedzka K."/>
            <person name="Martijn J."/>
            <person name="Lind A.E."/>
            <person name="van Eijk R."/>
            <person name="Schleper C."/>
            <person name="Guy L."/>
            <person name="Ettema T.J."/>
        </authorList>
    </citation>
    <scope>NUCLEOTIDE SEQUENCE</scope>
</reference>
<evidence type="ECO:0000256" key="2">
    <source>
        <dbReference type="SAM" id="MobiDB-lite"/>
    </source>
</evidence>
<accession>A0A0F8ZGM3</accession>
<dbReference type="EMBL" id="LAZR01038517">
    <property type="protein sequence ID" value="KKL19350.1"/>
    <property type="molecule type" value="Genomic_DNA"/>
</dbReference>
<feature type="coiled-coil region" evidence="1">
    <location>
        <begin position="83"/>
        <end position="117"/>
    </location>
</feature>
<organism evidence="3">
    <name type="scientific">marine sediment metagenome</name>
    <dbReference type="NCBI Taxonomy" id="412755"/>
    <lineage>
        <taxon>unclassified sequences</taxon>
        <taxon>metagenomes</taxon>
        <taxon>ecological metagenomes</taxon>
    </lineage>
</organism>
<keyword evidence="1" id="KW-0175">Coiled coil</keyword>
<feature type="non-terminal residue" evidence="3">
    <location>
        <position position="268"/>
    </location>
</feature>
<protein>
    <submittedName>
        <fullName evidence="3">Uncharacterized protein</fullName>
    </submittedName>
</protein>
<sequence length="268" mass="28536">MAELVYQTWERITGRPWSDAHKSGFTTGSYADNIALQKRLLGGWRPYAPKAAPRPAPKPAPKAAPKPVAPSPGPVPVAPGLSAQQWEAMLALQKQMADDARAQWEEVQADARRLQEAQLGANPADFVAYELYKRSLREQGFTPQGAIRSDVDIQDIFSLALGLDGGGSTGGALPEGFAQIPENVAGGIASPISDPNVLGRGQFGVDIPTTGSISRSELQGFNPTDIGILSSFLRGGVETDGGFQGINPEDFFTELEEGLIPTLTPQRT</sequence>
<evidence type="ECO:0000256" key="1">
    <source>
        <dbReference type="SAM" id="Coils"/>
    </source>
</evidence>
<dbReference type="EMBL" id="LAZR01051440">
    <property type="protein sequence ID" value="KKK85160.1"/>
    <property type="molecule type" value="Genomic_DNA"/>
</dbReference>
<dbReference type="AlphaFoldDB" id="A0A0F8ZGM3"/>
<proteinExistence type="predicted"/>
<gene>
    <name evidence="4" type="ORF">LCGC14_2466330</name>
    <name evidence="3" type="ORF">LCGC14_2776090</name>
</gene>